<evidence type="ECO:0000259" key="3">
    <source>
        <dbReference type="Pfam" id="PF03469"/>
    </source>
</evidence>
<protein>
    <submittedName>
        <fullName evidence="5">Factor of DNA methylation 5</fullName>
    </submittedName>
</protein>
<dbReference type="Proteomes" id="UP000087766">
    <property type="component" value="Chromosome 1"/>
</dbReference>
<feature type="coiled-coil region" evidence="1">
    <location>
        <begin position="18"/>
        <end position="118"/>
    </location>
</feature>
<dbReference type="Pfam" id="PF03469">
    <property type="entry name" value="XH"/>
    <property type="match status" value="1"/>
</dbReference>
<feature type="region of interest" description="Disordered" evidence="2">
    <location>
        <begin position="361"/>
        <end position="383"/>
    </location>
</feature>
<dbReference type="GeneID" id="106770238"/>
<evidence type="ECO:0000313" key="5">
    <source>
        <dbReference type="RefSeq" id="XP_022638086.1"/>
    </source>
</evidence>
<feature type="compositionally biased region" description="Acidic residues" evidence="2">
    <location>
        <begin position="366"/>
        <end position="375"/>
    </location>
</feature>
<dbReference type="PANTHER" id="PTHR21596">
    <property type="entry name" value="RIBONUCLEASE P SUBUNIT P38"/>
    <property type="match status" value="1"/>
</dbReference>
<evidence type="ECO:0000313" key="4">
    <source>
        <dbReference type="Proteomes" id="UP000087766"/>
    </source>
</evidence>
<organism evidence="4 5">
    <name type="scientific">Vigna radiata var. radiata</name>
    <name type="common">Mung bean</name>
    <name type="synonym">Phaseolus aureus</name>
    <dbReference type="NCBI Taxonomy" id="3916"/>
    <lineage>
        <taxon>Eukaryota</taxon>
        <taxon>Viridiplantae</taxon>
        <taxon>Streptophyta</taxon>
        <taxon>Embryophyta</taxon>
        <taxon>Tracheophyta</taxon>
        <taxon>Spermatophyta</taxon>
        <taxon>Magnoliopsida</taxon>
        <taxon>eudicotyledons</taxon>
        <taxon>Gunneridae</taxon>
        <taxon>Pentapetalae</taxon>
        <taxon>rosids</taxon>
        <taxon>fabids</taxon>
        <taxon>Fabales</taxon>
        <taxon>Fabaceae</taxon>
        <taxon>Papilionoideae</taxon>
        <taxon>50 kb inversion clade</taxon>
        <taxon>NPAAA clade</taxon>
        <taxon>indigoferoid/millettioid clade</taxon>
        <taxon>Phaseoleae</taxon>
        <taxon>Vigna</taxon>
    </lineage>
</organism>
<keyword evidence="1" id="KW-0175">Coiled coil</keyword>
<feature type="domain" description="Factor of DNA methylation 1-5/IDN2" evidence="3">
    <location>
        <begin position="229"/>
        <end position="361"/>
    </location>
</feature>
<dbReference type="GO" id="GO:0080188">
    <property type="term" value="P:gene silencing by siRNA-directed DNA methylation"/>
    <property type="evidence" value="ECO:0007669"/>
    <property type="project" value="InterPro"/>
</dbReference>
<dbReference type="OrthoDB" id="1892195at2759"/>
<dbReference type="RefSeq" id="XP_022638086.1">
    <property type="nucleotide sequence ID" value="XM_022782365.1"/>
</dbReference>
<name>A0A3Q0F3L0_VIGRR</name>
<reference evidence="5" key="2">
    <citation type="submission" date="2025-08" db="UniProtKB">
        <authorList>
            <consortium name="RefSeq"/>
        </authorList>
    </citation>
    <scope>IDENTIFICATION</scope>
    <source>
        <tissue evidence="5">Leaf</tissue>
    </source>
</reference>
<keyword evidence="4" id="KW-1185">Reference proteome</keyword>
<reference evidence="4" key="1">
    <citation type="journal article" date="2014" name="Nat. Commun.">
        <title>Genome sequence of mungbean and insights into evolution within Vigna species.</title>
        <authorList>
            <person name="Kang Y.J."/>
            <person name="Kim S.K."/>
            <person name="Kim M.Y."/>
            <person name="Lestari P."/>
            <person name="Kim K.H."/>
            <person name="Ha B.K."/>
            <person name="Jun T.H."/>
            <person name="Hwang W.J."/>
            <person name="Lee T."/>
            <person name="Lee J."/>
            <person name="Shim S."/>
            <person name="Yoon M.Y."/>
            <person name="Jang Y.E."/>
            <person name="Han K.S."/>
            <person name="Taeprayoon P."/>
            <person name="Yoon N."/>
            <person name="Somta P."/>
            <person name="Tanya P."/>
            <person name="Kim K.S."/>
            <person name="Gwag J.G."/>
            <person name="Moon J.K."/>
            <person name="Lee Y.H."/>
            <person name="Park B.S."/>
            <person name="Bombarely A."/>
            <person name="Doyle J.J."/>
            <person name="Jackson S.A."/>
            <person name="Schafleitner R."/>
            <person name="Srinives P."/>
            <person name="Varshney R.K."/>
            <person name="Lee S.H."/>
        </authorList>
    </citation>
    <scope>NUCLEOTIDE SEQUENCE [LARGE SCALE GENOMIC DNA]</scope>
    <source>
        <strain evidence="4">cv. VC1973A</strain>
    </source>
</reference>
<dbReference type="InterPro" id="IPR005379">
    <property type="entry name" value="FDM1-5/IDN2_XH"/>
</dbReference>
<dbReference type="STRING" id="3916.A0A3Q0F3L0"/>
<proteinExistence type="predicted"/>
<dbReference type="KEGG" id="vra:106770238"/>
<feature type="coiled-coil region" evidence="1">
    <location>
        <begin position="170"/>
        <end position="222"/>
    </location>
</feature>
<dbReference type="PANTHER" id="PTHR21596:SF23">
    <property type="entry name" value="FACTOR OF DNA METHYLATION 4"/>
    <property type="match status" value="1"/>
</dbReference>
<evidence type="ECO:0000256" key="1">
    <source>
        <dbReference type="SAM" id="Coils"/>
    </source>
</evidence>
<dbReference type="InterPro" id="IPR045177">
    <property type="entry name" value="FDM1-5/IDN2"/>
</dbReference>
<sequence>MANHKRDASTSKKNIDFYENMKELIEVQKQKITDLEDTHVMRTAGTKQLNETLRMALNTVKREISMDKDSLKELKEMKVMNFNMSRELERLRKENEIMTKELAESKALTDKLKLAEENMRMTMKLIEENGRVIRKYTEENGRIMRELEESEVLNDLQKKNFSEEIRKDDYEKLKAKVVMLEEELENSKDFNQALITKEREINDELEKARKKLMEEITEISCLYDNICVRRVGEIDTDPFIRTFRGRKNISKEDADQAALKVCSFWQKNVEDSHWYPFKIITSDGKSKEVLDEDDEDLIELKENLGYRAYKAVVAALIEMNEYNSSGRFIVREIWNKEKGRRATLKEGIEFMINQMKSKRRKKEMGNDEVGEDCDDGTPFITKG</sequence>
<evidence type="ECO:0000256" key="2">
    <source>
        <dbReference type="SAM" id="MobiDB-lite"/>
    </source>
</evidence>
<accession>A0A3Q0F3L0</accession>
<dbReference type="AlphaFoldDB" id="A0A3Q0F3L0"/>
<gene>
    <name evidence="5" type="primary">LOC106770238</name>
</gene>